<name>A0ABN9QTR1_9DINO</name>
<organism evidence="2 3">
    <name type="scientific">Prorocentrum cordatum</name>
    <dbReference type="NCBI Taxonomy" id="2364126"/>
    <lineage>
        <taxon>Eukaryota</taxon>
        <taxon>Sar</taxon>
        <taxon>Alveolata</taxon>
        <taxon>Dinophyceae</taxon>
        <taxon>Prorocentrales</taxon>
        <taxon>Prorocentraceae</taxon>
        <taxon>Prorocentrum</taxon>
    </lineage>
</organism>
<dbReference type="Proteomes" id="UP001189429">
    <property type="component" value="Unassembled WGS sequence"/>
</dbReference>
<evidence type="ECO:0000256" key="1">
    <source>
        <dbReference type="SAM" id="MobiDB-lite"/>
    </source>
</evidence>
<feature type="non-terminal residue" evidence="2">
    <location>
        <position position="1"/>
    </location>
</feature>
<protein>
    <submittedName>
        <fullName evidence="2">Uncharacterized protein</fullName>
    </submittedName>
</protein>
<comment type="caution">
    <text evidence="2">The sequence shown here is derived from an EMBL/GenBank/DDBJ whole genome shotgun (WGS) entry which is preliminary data.</text>
</comment>
<reference evidence="2" key="1">
    <citation type="submission" date="2023-10" db="EMBL/GenBank/DDBJ databases">
        <authorList>
            <person name="Chen Y."/>
            <person name="Shah S."/>
            <person name="Dougan E. K."/>
            <person name="Thang M."/>
            <person name="Chan C."/>
        </authorList>
    </citation>
    <scope>NUCLEOTIDE SEQUENCE [LARGE SCALE GENOMIC DNA]</scope>
</reference>
<accession>A0ABN9QTR1</accession>
<feature type="region of interest" description="Disordered" evidence="1">
    <location>
        <begin position="160"/>
        <end position="180"/>
    </location>
</feature>
<dbReference type="EMBL" id="CAUYUJ010004369">
    <property type="protein sequence ID" value="CAK0809319.1"/>
    <property type="molecule type" value="Genomic_DNA"/>
</dbReference>
<sequence>AEAQQPAAPAAAAWAPAQLRTPPAALPSAPSLGAWDPHARQHVRGRLSALEDEVRQLASQLGIGSAEQTPPPQRPLGISPELPPASPQRPAPGSAGLMGGAAAGQALSLPAPRRVAPLGSSPADGAALQARRLQPEPLAGERGFAGGCLAAPAPDRCLTPTALGPAAPPCDLGARPLPSR</sequence>
<evidence type="ECO:0000313" key="2">
    <source>
        <dbReference type="EMBL" id="CAK0809319.1"/>
    </source>
</evidence>
<keyword evidence="3" id="KW-1185">Reference proteome</keyword>
<gene>
    <name evidence="2" type="ORF">PCOR1329_LOCUS14601</name>
</gene>
<feature type="compositionally biased region" description="Pro residues" evidence="1">
    <location>
        <begin position="81"/>
        <end position="90"/>
    </location>
</feature>
<proteinExistence type="predicted"/>
<evidence type="ECO:0000313" key="3">
    <source>
        <dbReference type="Proteomes" id="UP001189429"/>
    </source>
</evidence>
<feature type="region of interest" description="Disordered" evidence="1">
    <location>
        <begin position="1"/>
        <end position="37"/>
    </location>
</feature>
<feature type="region of interest" description="Disordered" evidence="1">
    <location>
        <begin position="58"/>
        <end position="105"/>
    </location>
</feature>
<feature type="compositionally biased region" description="Low complexity" evidence="1">
    <location>
        <begin position="1"/>
        <end position="34"/>
    </location>
</feature>